<feature type="region of interest" description="Disordered" evidence="1">
    <location>
        <begin position="101"/>
        <end position="128"/>
    </location>
</feature>
<dbReference type="EMBL" id="KV876743">
    <property type="protein sequence ID" value="RZR75389.1"/>
    <property type="molecule type" value="Genomic_DNA"/>
</dbReference>
<evidence type="ECO:0000256" key="1">
    <source>
        <dbReference type="SAM" id="MobiDB-lite"/>
    </source>
</evidence>
<name>A0A445MMC7_ENSVE</name>
<protein>
    <submittedName>
        <fullName evidence="2">Uncharacterized protein</fullName>
    </submittedName>
</protein>
<sequence length="128" mass="13513">MPVVIATTLGRSSLRAGAVLVEAPPWIMPLRAPPMPMDAVPGGGSPDHEQSLLQAAALTASKCHPLRGGCGRCPCGLATDEHPCKWPWPQPVAPVGGLAVGGRPYRGPTRRWPPLSSLRSMQKHSKNT</sequence>
<evidence type="ECO:0000313" key="2">
    <source>
        <dbReference type="EMBL" id="RZR75389.1"/>
    </source>
</evidence>
<organism evidence="2">
    <name type="scientific">Ensete ventricosum</name>
    <name type="common">Abyssinian banana</name>
    <name type="synonym">Musa ensete</name>
    <dbReference type="NCBI Taxonomy" id="4639"/>
    <lineage>
        <taxon>Eukaryota</taxon>
        <taxon>Viridiplantae</taxon>
        <taxon>Streptophyta</taxon>
        <taxon>Embryophyta</taxon>
        <taxon>Tracheophyta</taxon>
        <taxon>Spermatophyta</taxon>
        <taxon>Magnoliopsida</taxon>
        <taxon>Liliopsida</taxon>
        <taxon>Zingiberales</taxon>
        <taxon>Musaceae</taxon>
        <taxon>Ensete</taxon>
    </lineage>
</organism>
<proteinExistence type="predicted"/>
<dbReference type="Proteomes" id="UP000290560">
    <property type="component" value="Unassembled WGS sequence"/>
</dbReference>
<accession>A0A445MMC7</accession>
<dbReference type="AlphaFoldDB" id="A0A445MMC7"/>
<reference evidence="2" key="1">
    <citation type="journal article" date="2018" name="Data Brief">
        <title>Genome sequence data from 17 accessions of Ensete ventricosum, a staple food crop for millions in Ethiopia.</title>
        <authorList>
            <person name="Yemataw Z."/>
            <person name="Muzemil S."/>
            <person name="Ambachew D."/>
            <person name="Tripathi L."/>
            <person name="Tesfaye K."/>
            <person name="Chala A."/>
            <person name="Farbos A."/>
            <person name="O'Neill P."/>
            <person name="Moore K."/>
            <person name="Grant M."/>
            <person name="Studholme D.J."/>
        </authorList>
    </citation>
    <scope>NUCLEOTIDE SEQUENCE [LARGE SCALE GENOMIC DNA]</scope>
    <source>
        <tissue evidence="2">Leaf</tissue>
    </source>
</reference>
<gene>
    <name evidence="2" type="ORF">BHM03_00056189</name>
</gene>